<feature type="compositionally biased region" description="Basic and acidic residues" evidence="1">
    <location>
        <begin position="197"/>
        <end position="212"/>
    </location>
</feature>
<dbReference type="Pfam" id="PF03364">
    <property type="entry name" value="Polyketide_cyc"/>
    <property type="match status" value="1"/>
</dbReference>
<proteinExistence type="predicted"/>
<accession>A0A4Y6PYQ5</accession>
<dbReference type="Gene3D" id="3.30.530.20">
    <property type="match status" value="1"/>
</dbReference>
<dbReference type="OrthoDB" id="9801773at2"/>
<dbReference type="AlphaFoldDB" id="A0A4Y6PYQ5"/>
<dbReference type="Proteomes" id="UP000315995">
    <property type="component" value="Chromosome"/>
</dbReference>
<protein>
    <submittedName>
        <fullName evidence="3">SRPBCC family protein</fullName>
    </submittedName>
</protein>
<feature type="domain" description="Coenzyme Q-binding protein COQ10 START" evidence="2">
    <location>
        <begin position="49"/>
        <end position="173"/>
    </location>
</feature>
<organism evidence="3 4">
    <name type="scientific">Persicimonas caeni</name>
    <dbReference type="NCBI Taxonomy" id="2292766"/>
    <lineage>
        <taxon>Bacteria</taxon>
        <taxon>Deltaproteobacteria</taxon>
        <taxon>Bradymonadales</taxon>
        <taxon>Bradymonadaceae</taxon>
        <taxon>Persicimonas</taxon>
    </lineage>
</organism>
<sequence>MVGRRGKPRVTPRRVLASKFSQCGQRPFPVGRNRTERIMERFVKETRINTTPEKLYEWHMQPGAFDKLVPPWQKVEVLERPKKLKEGAVLLMKVYAGPIGVRWVARHQDFVEGRQFVDDQVHGPFESWTHTHEFLPDGHGGAILRDSIDYELPAGKLGEVFGSWFARRMLERMFNYRHEKTAAELEGDQTSAVPPNWKDESSRAQPNRHKDG</sequence>
<keyword evidence="4" id="KW-1185">Reference proteome</keyword>
<evidence type="ECO:0000313" key="4">
    <source>
        <dbReference type="Proteomes" id="UP000315995"/>
    </source>
</evidence>
<dbReference type="InterPro" id="IPR023393">
    <property type="entry name" value="START-like_dom_sf"/>
</dbReference>
<evidence type="ECO:0000313" key="3">
    <source>
        <dbReference type="EMBL" id="QDG53451.1"/>
    </source>
</evidence>
<evidence type="ECO:0000256" key="1">
    <source>
        <dbReference type="SAM" id="MobiDB-lite"/>
    </source>
</evidence>
<name>A0A4Y6PYQ5_PERCE</name>
<dbReference type="EMBL" id="CP041186">
    <property type="protein sequence ID" value="QDG53451.1"/>
    <property type="molecule type" value="Genomic_DNA"/>
</dbReference>
<dbReference type="CDD" id="cd07820">
    <property type="entry name" value="SRPBCC_3"/>
    <property type="match status" value="1"/>
</dbReference>
<gene>
    <name evidence="3" type="ORF">FIV42_22710</name>
</gene>
<dbReference type="SUPFAM" id="SSF55961">
    <property type="entry name" value="Bet v1-like"/>
    <property type="match status" value="1"/>
</dbReference>
<evidence type="ECO:0000259" key="2">
    <source>
        <dbReference type="Pfam" id="PF03364"/>
    </source>
</evidence>
<dbReference type="InterPro" id="IPR005031">
    <property type="entry name" value="COQ10_START"/>
</dbReference>
<accession>A0A5B8Y9L8</accession>
<feature type="region of interest" description="Disordered" evidence="1">
    <location>
        <begin position="183"/>
        <end position="212"/>
    </location>
</feature>
<reference evidence="3 4" key="1">
    <citation type="submission" date="2019-06" db="EMBL/GenBank/DDBJ databases">
        <title>Persicimonas caeni gen. nov., sp. nov., a predatory bacterium isolated from solar saltern.</title>
        <authorList>
            <person name="Wang S."/>
        </authorList>
    </citation>
    <scope>NUCLEOTIDE SEQUENCE [LARGE SCALE GENOMIC DNA]</scope>
    <source>
        <strain evidence="3 4">YN101</strain>
    </source>
</reference>